<keyword evidence="1" id="KW-0812">Transmembrane</keyword>
<proteinExistence type="predicted"/>
<accession>A0A846QT21</accession>
<evidence type="ECO:0000313" key="2">
    <source>
        <dbReference type="EMBL" id="NJB68324.1"/>
    </source>
</evidence>
<name>A0A846QT21_9BACT</name>
<feature type="transmembrane region" description="Helical" evidence="1">
    <location>
        <begin position="28"/>
        <end position="46"/>
    </location>
</feature>
<evidence type="ECO:0000313" key="3">
    <source>
        <dbReference type="Proteomes" id="UP000580856"/>
    </source>
</evidence>
<keyword evidence="3" id="KW-1185">Reference proteome</keyword>
<dbReference type="Proteomes" id="UP000580856">
    <property type="component" value="Unassembled WGS sequence"/>
</dbReference>
<sequence>MFRPPMPPVPSVSVSRNGERLTLVERPIGLIALSAFFGITFIFGLLRLDMLADSRLHTGLAVTGAACVFCLLRGLTETTVTCDRANGRLTITRRILPTDIGRQASCRLSAIRRVIHKDNVTRHEILVDVDGDTRPLMDFRSALTIPTPPVADRLAAFLRVPLRREGMGSTSDA</sequence>
<protein>
    <submittedName>
        <fullName evidence="2">Uncharacterized protein</fullName>
    </submittedName>
</protein>
<organism evidence="2 3">
    <name type="scientific">Desulfobaculum xiamenense</name>
    <dbReference type="NCBI Taxonomy" id="995050"/>
    <lineage>
        <taxon>Bacteria</taxon>
        <taxon>Pseudomonadati</taxon>
        <taxon>Thermodesulfobacteriota</taxon>
        <taxon>Desulfovibrionia</taxon>
        <taxon>Desulfovibrionales</taxon>
        <taxon>Desulfovibrionaceae</taxon>
        <taxon>Desulfobaculum</taxon>
    </lineage>
</organism>
<keyword evidence="1" id="KW-0472">Membrane</keyword>
<evidence type="ECO:0000256" key="1">
    <source>
        <dbReference type="SAM" id="Phobius"/>
    </source>
</evidence>
<comment type="caution">
    <text evidence="2">The sequence shown here is derived from an EMBL/GenBank/DDBJ whole genome shotgun (WGS) entry which is preliminary data.</text>
</comment>
<keyword evidence="1" id="KW-1133">Transmembrane helix</keyword>
<reference evidence="2 3" key="1">
    <citation type="submission" date="2020-03" db="EMBL/GenBank/DDBJ databases">
        <title>Genomic Encyclopedia of Type Strains, Phase IV (KMG-IV): sequencing the most valuable type-strain genomes for metagenomic binning, comparative biology and taxonomic classification.</title>
        <authorList>
            <person name="Goeker M."/>
        </authorList>
    </citation>
    <scope>NUCLEOTIDE SEQUENCE [LARGE SCALE GENOMIC DNA]</scope>
    <source>
        <strain evidence="2 3">DSM 24233</strain>
    </source>
</reference>
<dbReference type="AlphaFoldDB" id="A0A846QT21"/>
<dbReference type="EMBL" id="JAATJA010000002">
    <property type="protein sequence ID" value="NJB68324.1"/>
    <property type="molecule type" value="Genomic_DNA"/>
</dbReference>
<dbReference type="RefSeq" id="WP_167941402.1">
    <property type="nucleotide sequence ID" value="NZ_JAATJA010000002.1"/>
</dbReference>
<gene>
    <name evidence="2" type="ORF">GGQ74_001997</name>
</gene>